<feature type="transmembrane region" description="Helical" evidence="2">
    <location>
        <begin position="36"/>
        <end position="57"/>
    </location>
</feature>
<dbReference type="PANTHER" id="PTHR34351:SF1">
    <property type="entry name" value="SLR1927 PROTEIN"/>
    <property type="match status" value="1"/>
</dbReference>
<feature type="compositionally biased region" description="Basic and acidic residues" evidence="1">
    <location>
        <begin position="347"/>
        <end position="361"/>
    </location>
</feature>
<keyword evidence="5" id="KW-1185">Reference proteome</keyword>
<keyword evidence="2" id="KW-0472">Membrane</keyword>
<proteinExistence type="predicted"/>
<feature type="compositionally biased region" description="Polar residues" evidence="1">
    <location>
        <begin position="187"/>
        <end position="196"/>
    </location>
</feature>
<feature type="region of interest" description="Disordered" evidence="1">
    <location>
        <begin position="458"/>
        <end position="503"/>
    </location>
</feature>
<feature type="transmembrane region" description="Helical" evidence="2">
    <location>
        <begin position="12"/>
        <end position="30"/>
    </location>
</feature>
<dbReference type="Pfam" id="PF01882">
    <property type="entry name" value="DUF58"/>
    <property type="match status" value="1"/>
</dbReference>
<evidence type="ECO:0000256" key="1">
    <source>
        <dbReference type="SAM" id="MobiDB-lite"/>
    </source>
</evidence>
<evidence type="ECO:0000313" key="4">
    <source>
        <dbReference type="EMBL" id="NGN83627.1"/>
    </source>
</evidence>
<accession>A0ABX0DHD8</accession>
<feature type="region of interest" description="Disordered" evidence="1">
    <location>
        <begin position="181"/>
        <end position="202"/>
    </location>
</feature>
<dbReference type="PANTHER" id="PTHR34351">
    <property type="entry name" value="SLR1927 PROTEIN-RELATED"/>
    <property type="match status" value="1"/>
</dbReference>
<dbReference type="InterPro" id="IPR002881">
    <property type="entry name" value="DUF58"/>
</dbReference>
<sequence>MALIPDRIFRPRGWLLIAAGLLALLLAAVMGRRDLLVVAIFLIALPLLASAGLRFFAPGFTVSRRFFPAFVEAGTTAQVTLDVRGHTPGGARARITEDLPAHLVDVPRFDYPNPVAPRSLLSSYSYYLHPSRRGVFTIGPLTARFGDPFDVALLKRRLDDGDPLTVAPAAVVLPEISLTGGRGQDGSRMTRQQANPSDDDVMTREYRHGDPLRRVHWPATARQGKLMVRAEESVTTPESALVLDQRLWAYGGASKSMHASDALLSSPSFEWAVVAAVSIAAHLLDRGYTLRVLDDQGGPGFAASASAHEPDREDFAGQSGSLAVAQSLAAVELTARGPRARTAAKVASDHVRTESRSESRTESQVPLAELLVDKLVQTRRRGPLVAITGLLTMADAAVLAAATEAAEGAFALMVCTDTRDAAEPLAVLHRAGWQAVAVAPGTALLDAWSDLDAPIPIPSPTNGQLHPAHANAAHPNTARPNTAHPNTAHPNTAHAAATDGGQP</sequence>
<dbReference type="Proteomes" id="UP000479226">
    <property type="component" value="Unassembled WGS sequence"/>
</dbReference>
<organism evidence="4 5">
    <name type="scientific">Arthrobacter silviterrae</name>
    <dbReference type="NCBI Taxonomy" id="2026658"/>
    <lineage>
        <taxon>Bacteria</taxon>
        <taxon>Bacillati</taxon>
        <taxon>Actinomycetota</taxon>
        <taxon>Actinomycetes</taxon>
        <taxon>Micrococcales</taxon>
        <taxon>Micrococcaceae</taxon>
        <taxon>Arthrobacter</taxon>
    </lineage>
</organism>
<comment type="caution">
    <text evidence="4">The sequence shown here is derived from an EMBL/GenBank/DDBJ whole genome shotgun (WGS) entry which is preliminary data.</text>
</comment>
<feature type="domain" description="DUF58" evidence="3">
    <location>
        <begin position="203"/>
        <end position="245"/>
    </location>
</feature>
<dbReference type="EMBL" id="JAAKZI010000013">
    <property type="protein sequence ID" value="NGN83627.1"/>
    <property type="molecule type" value="Genomic_DNA"/>
</dbReference>
<reference evidence="4 5" key="1">
    <citation type="submission" date="2020-02" db="EMBL/GenBank/DDBJ databases">
        <title>Genome sequence of the type strain DSM 27180 of Arthrobacter silviterrae.</title>
        <authorList>
            <person name="Gao J."/>
            <person name="Sun J."/>
        </authorList>
    </citation>
    <scope>NUCLEOTIDE SEQUENCE [LARGE SCALE GENOMIC DNA]</scope>
    <source>
        <strain evidence="4 5">DSM 27180</strain>
    </source>
</reference>
<evidence type="ECO:0000256" key="2">
    <source>
        <dbReference type="SAM" id="Phobius"/>
    </source>
</evidence>
<feature type="region of interest" description="Disordered" evidence="1">
    <location>
        <begin position="341"/>
        <end position="363"/>
    </location>
</feature>
<dbReference type="RefSeq" id="WP_165181765.1">
    <property type="nucleotide sequence ID" value="NZ_JAAKZI010000013.1"/>
</dbReference>
<name>A0ABX0DHD8_9MICC</name>
<keyword evidence="2" id="KW-0812">Transmembrane</keyword>
<keyword evidence="2" id="KW-1133">Transmembrane helix</keyword>
<evidence type="ECO:0000313" key="5">
    <source>
        <dbReference type="Proteomes" id="UP000479226"/>
    </source>
</evidence>
<gene>
    <name evidence="4" type="ORF">G6N77_09185</name>
</gene>
<protein>
    <submittedName>
        <fullName evidence="4">DUF58 domain-containing protein</fullName>
    </submittedName>
</protein>
<feature type="compositionally biased region" description="Low complexity" evidence="1">
    <location>
        <begin position="466"/>
        <end position="503"/>
    </location>
</feature>
<evidence type="ECO:0000259" key="3">
    <source>
        <dbReference type="Pfam" id="PF01882"/>
    </source>
</evidence>